<feature type="region of interest" description="Disordered" evidence="1">
    <location>
        <begin position="42"/>
        <end position="63"/>
    </location>
</feature>
<organism evidence="2 3">
    <name type="scientific">Dryococelus australis</name>
    <dbReference type="NCBI Taxonomy" id="614101"/>
    <lineage>
        <taxon>Eukaryota</taxon>
        <taxon>Metazoa</taxon>
        <taxon>Ecdysozoa</taxon>
        <taxon>Arthropoda</taxon>
        <taxon>Hexapoda</taxon>
        <taxon>Insecta</taxon>
        <taxon>Pterygota</taxon>
        <taxon>Neoptera</taxon>
        <taxon>Polyneoptera</taxon>
        <taxon>Phasmatodea</taxon>
        <taxon>Verophasmatodea</taxon>
        <taxon>Anareolatae</taxon>
        <taxon>Phasmatidae</taxon>
        <taxon>Eurycanthinae</taxon>
        <taxon>Dryococelus</taxon>
    </lineage>
</organism>
<sequence>MVQQLERPPPTRTNRARLPGGVAPRFSQVGYRAGWRFFFSRGSPVPPPPPPPHSGAAPHSPHFALIGSQDLDVRSRPNLPTQLDSFVQQHDARPHAKITSRAHKRGEITEYLSVDTVMGTEQSTTYPVEFVDSLQLSANGRTTMDNSRRRPFRDIPPGRSLMSLSDLRGGERVFCPPPPLQGREPSFQSSQYQSIPSPPGELIMRSQRARLNKGGSRRAIADNRTAKISLIAHDADALRRNLLHLDWLQLIATHRITTQRIASLRIAVLWIQLTAYPELLSASEAEKRGSDKGDTATHIKSAVAAKRKALNWRECSRRSTCTQGIQATILMLRITLPRSLSATRGALNLPDVTASSINIAAGLRAKSSVVVDDSERQKMSSGRSDQRKGNLRLRVSSSEKCGWQAGLLDQTHDVVGHCTCVRGRRVNNSVIHTVPASAHSSAGSGPGNRALAPEKNKRVCTLPTLSLLSSSSLWCFICSPLSCAGRAGRLAVCARSLAGRPSVANRWLDARPPDRAFSAIMTSVCRSHIQFHSPACQSHSSLCLQILTDFTITGSFAESTRLALMAIQGSTLSTWRHIPAYIDQ</sequence>
<comment type="caution">
    <text evidence="2">The sequence shown here is derived from an EMBL/GenBank/DDBJ whole genome shotgun (WGS) entry which is preliminary data.</text>
</comment>
<dbReference type="EMBL" id="JARBHB010000011">
    <property type="protein sequence ID" value="KAJ8872331.1"/>
    <property type="molecule type" value="Genomic_DNA"/>
</dbReference>
<protein>
    <submittedName>
        <fullName evidence="2">Uncharacterized protein</fullName>
    </submittedName>
</protein>
<evidence type="ECO:0000256" key="1">
    <source>
        <dbReference type="SAM" id="MobiDB-lite"/>
    </source>
</evidence>
<evidence type="ECO:0000313" key="3">
    <source>
        <dbReference type="Proteomes" id="UP001159363"/>
    </source>
</evidence>
<keyword evidence="3" id="KW-1185">Reference proteome</keyword>
<feature type="compositionally biased region" description="Pro residues" evidence="1">
    <location>
        <begin position="44"/>
        <end position="53"/>
    </location>
</feature>
<proteinExistence type="predicted"/>
<accession>A0ABQ9GJW4</accession>
<feature type="region of interest" description="Disordered" evidence="1">
    <location>
        <begin position="141"/>
        <end position="160"/>
    </location>
</feature>
<name>A0ABQ9GJW4_9NEOP</name>
<gene>
    <name evidence="2" type="ORF">PR048_025935</name>
</gene>
<feature type="region of interest" description="Disordered" evidence="1">
    <location>
        <begin position="1"/>
        <end position="23"/>
    </location>
</feature>
<dbReference type="Proteomes" id="UP001159363">
    <property type="component" value="Chromosome 10"/>
</dbReference>
<reference evidence="2 3" key="1">
    <citation type="submission" date="2023-02" db="EMBL/GenBank/DDBJ databases">
        <title>LHISI_Scaffold_Assembly.</title>
        <authorList>
            <person name="Stuart O.P."/>
            <person name="Cleave R."/>
            <person name="Magrath M.J.L."/>
            <person name="Mikheyev A.S."/>
        </authorList>
    </citation>
    <scope>NUCLEOTIDE SEQUENCE [LARGE SCALE GENOMIC DNA]</scope>
    <source>
        <strain evidence="2">Daus_M_001</strain>
        <tissue evidence="2">Leg muscle</tissue>
    </source>
</reference>
<evidence type="ECO:0000313" key="2">
    <source>
        <dbReference type="EMBL" id="KAJ8872331.1"/>
    </source>
</evidence>